<dbReference type="Proteomes" id="UP000485569">
    <property type="component" value="Unassembled WGS sequence"/>
</dbReference>
<sequence>MNDRERFLKIAHFQRFGDPFVFRHWFWFETVERWRREGIPANVSPYDYVSLGKDRVEYLPVNTLTLSLRPYHNAPWPIAVDPQFERKVLEEDENTVVILEIDGGVVRFSKKDPTNMPQFIRYPVPNRKTWESFKTRFDPLTPTRFLENWQVISNTDFQRDPHLQGMSWNERDFVLGVSAISLFGIFRDMMGLTGISYTLYDDPKLIEEMMDHMVYFSLEIFKKIFAAGITFDFVNLWEDMCYRSGLLVSPKIVKEMMVPRYRILTDFLRKNGVDVFLLDCDGNVDELVPLLIEGGVNGIFPMEVQAGSDPIAMRKKYGRDLIIAGGIDKRELTKGKKEVDEELKKIPWLLEQGGYYPIVDHLVPPDVPLQNYMYMMEQLQKMATTG</sequence>
<dbReference type="GO" id="GO:0004853">
    <property type="term" value="F:uroporphyrinogen decarboxylase activity"/>
    <property type="evidence" value="ECO:0007669"/>
    <property type="project" value="InterPro"/>
</dbReference>
<name>A0A1V5T197_9BACT</name>
<comment type="caution">
    <text evidence="2">The sequence shown here is derived from an EMBL/GenBank/DDBJ whole genome shotgun (WGS) entry which is preliminary data.</text>
</comment>
<dbReference type="AlphaFoldDB" id="A0A1V5T197"/>
<organism evidence="2">
    <name type="scientific">Candidatus Atribacter allofermentans</name>
    <dbReference type="NCBI Taxonomy" id="1852833"/>
    <lineage>
        <taxon>Bacteria</taxon>
        <taxon>Pseudomonadati</taxon>
        <taxon>Atribacterota</taxon>
        <taxon>Atribacteria</taxon>
        <taxon>Atribacterales</taxon>
        <taxon>Atribacteraceae</taxon>
        <taxon>Atribacter</taxon>
    </lineage>
</organism>
<feature type="domain" description="Uroporphyrinogen decarboxylase (URO-D)" evidence="1">
    <location>
        <begin position="181"/>
        <end position="380"/>
    </location>
</feature>
<proteinExistence type="predicted"/>
<dbReference type="SUPFAM" id="SSF51726">
    <property type="entry name" value="UROD/MetE-like"/>
    <property type="match status" value="1"/>
</dbReference>
<dbReference type="Gene3D" id="3.20.20.210">
    <property type="match status" value="1"/>
</dbReference>
<dbReference type="InterPro" id="IPR000257">
    <property type="entry name" value="Uroporphyrinogen_deCOase"/>
</dbReference>
<evidence type="ECO:0000313" key="2">
    <source>
        <dbReference type="EMBL" id="OQA60012.1"/>
    </source>
</evidence>
<dbReference type="Pfam" id="PF01208">
    <property type="entry name" value="URO-D"/>
    <property type="match status" value="1"/>
</dbReference>
<dbReference type="InterPro" id="IPR038071">
    <property type="entry name" value="UROD/MetE-like_sf"/>
</dbReference>
<reference evidence="2" key="1">
    <citation type="submission" date="2017-02" db="EMBL/GenBank/DDBJ databases">
        <title>Delving into the versatile metabolic prowess of the omnipresent phylum Bacteroidetes.</title>
        <authorList>
            <person name="Nobu M.K."/>
            <person name="Mei R."/>
            <person name="Narihiro T."/>
            <person name="Kuroda K."/>
            <person name="Liu W.-T."/>
        </authorList>
    </citation>
    <scope>NUCLEOTIDE SEQUENCE</scope>
    <source>
        <strain evidence="2">ADurb.Bin276</strain>
    </source>
</reference>
<dbReference type="EMBL" id="MWBQ01000042">
    <property type="protein sequence ID" value="OQA60012.1"/>
    <property type="molecule type" value="Genomic_DNA"/>
</dbReference>
<protein>
    <submittedName>
        <fullName evidence="2">Uroporphyrinogen decarboxylase (URO-D)</fullName>
    </submittedName>
</protein>
<gene>
    <name evidence="2" type="ORF">BWY41_00710</name>
</gene>
<accession>A0A1V5T197</accession>
<evidence type="ECO:0000259" key="1">
    <source>
        <dbReference type="Pfam" id="PF01208"/>
    </source>
</evidence>
<dbReference type="GO" id="GO:0006779">
    <property type="term" value="P:porphyrin-containing compound biosynthetic process"/>
    <property type="evidence" value="ECO:0007669"/>
    <property type="project" value="InterPro"/>
</dbReference>